<comment type="caution">
    <text evidence="1">The sequence shown here is derived from an EMBL/GenBank/DDBJ whole genome shotgun (WGS) entry which is preliminary data.</text>
</comment>
<dbReference type="EMBL" id="VYSA01000001">
    <property type="protein sequence ID" value="KAA9111068.1"/>
    <property type="molecule type" value="Genomic_DNA"/>
</dbReference>
<dbReference type="RefSeq" id="WP_150447838.1">
    <property type="nucleotide sequence ID" value="NZ_VYSA01000001.1"/>
</dbReference>
<keyword evidence="2" id="KW-1185">Reference proteome</keyword>
<evidence type="ECO:0000313" key="1">
    <source>
        <dbReference type="EMBL" id="KAA9111068.1"/>
    </source>
</evidence>
<dbReference type="Proteomes" id="UP000325827">
    <property type="component" value="Unassembled WGS sequence"/>
</dbReference>
<evidence type="ECO:0000313" key="2">
    <source>
        <dbReference type="Proteomes" id="UP000325827"/>
    </source>
</evidence>
<name>A0A5J5J8F3_9MICO</name>
<organism evidence="1 2">
    <name type="scientific">Microbacterium rhizomatis</name>
    <dbReference type="NCBI Taxonomy" id="1631477"/>
    <lineage>
        <taxon>Bacteria</taxon>
        <taxon>Bacillati</taxon>
        <taxon>Actinomycetota</taxon>
        <taxon>Actinomycetes</taxon>
        <taxon>Micrococcales</taxon>
        <taxon>Microbacteriaceae</taxon>
        <taxon>Microbacterium</taxon>
    </lineage>
</organism>
<accession>A0A5J5J8F3</accession>
<reference evidence="2" key="1">
    <citation type="submission" date="2019-09" db="EMBL/GenBank/DDBJ databases">
        <title>Mumia zhuanghuii sp. nov. isolated from the intestinal contents of plateau pika (Ochotona curzoniae) in the Qinghai-Tibet plateau of China.</title>
        <authorList>
            <person name="Tian Z."/>
        </authorList>
    </citation>
    <scope>NUCLEOTIDE SEQUENCE [LARGE SCALE GENOMIC DNA]</scope>
    <source>
        <strain evidence="2">JCM 30598</strain>
    </source>
</reference>
<protein>
    <submittedName>
        <fullName evidence="1">Uncharacterized protein</fullName>
    </submittedName>
</protein>
<proteinExistence type="predicted"/>
<sequence length="69" mass="7181">MHTSDPIARPLIVLLHVIATAVRHSRSGYPVASIERASPLAAWDAVAPFACVIADRRAQLASAPGALPG</sequence>
<dbReference type="AlphaFoldDB" id="A0A5J5J8F3"/>
<gene>
    <name evidence="1" type="ORF">F6B43_05500</name>
</gene>